<evidence type="ECO:0000256" key="1">
    <source>
        <dbReference type="ARBA" id="ARBA00022679"/>
    </source>
</evidence>
<dbReference type="InterPro" id="IPR027791">
    <property type="entry name" value="Galactosyl_T_C"/>
</dbReference>
<reference evidence="4 5" key="1">
    <citation type="submission" date="2020-04" db="EMBL/GenBank/DDBJ databases">
        <title>Salinimonas sp. HHU 13199.</title>
        <authorList>
            <person name="Cui X."/>
            <person name="Zhang D."/>
        </authorList>
    </citation>
    <scope>NUCLEOTIDE SEQUENCE [LARGE SCALE GENOMIC DNA]</scope>
    <source>
        <strain evidence="4 5">HHU 13199</strain>
    </source>
</reference>
<keyword evidence="5" id="KW-1185">Reference proteome</keyword>
<dbReference type="Pfam" id="PF02709">
    <property type="entry name" value="Glyco_transf_7C"/>
    <property type="match status" value="1"/>
</dbReference>
<gene>
    <name evidence="4" type="ORF">HHX48_14005</name>
</gene>
<organism evidence="4 5">
    <name type="scientific">Salinimonas profundi</name>
    <dbReference type="NCBI Taxonomy" id="2729140"/>
    <lineage>
        <taxon>Bacteria</taxon>
        <taxon>Pseudomonadati</taxon>
        <taxon>Pseudomonadota</taxon>
        <taxon>Gammaproteobacteria</taxon>
        <taxon>Alteromonadales</taxon>
        <taxon>Alteromonadaceae</taxon>
        <taxon>Alteromonas/Salinimonas group</taxon>
        <taxon>Salinimonas</taxon>
    </lineage>
</organism>
<dbReference type="InterPro" id="IPR019290">
    <property type="entry name" value="GlycosylTrfase-like_prok"/>
</dbReference>
<feature type="domain" description="Glycosyltransferase 2-like prokaryotic type" evidence="3">
    <location>
        <begin position="34"/>
        <end position="105"/>
    </location>
</feature>
<protein>
    <submittedName>
        <fullName evidence="4">Glycosyltransferase</fullName>
    </submittedName>
</protein>
<comment type="caution">
    <text evidence="4">The sequence shown here is derived from an EMBL/GenBank/DDBJ whole genome shotgun (WGS) entry which is preliminary data.</text>
</comment>
<evidence type="ECO:0000259" key="2">
    <source>
        <dbReference type="Pfam" id="PF02709"/>
    </source>
</evidence>
<dbReference type="RefSeq" id="WP_191026050.1">
    <property type="nucleotide sequence ID" value="NZ_JABBXD010000008.1"/>
</dbReference>
<dbReference type="PANTHER" id="PTHR43685">
    <property type="entry name" value="GLYCOSYLTRANSFERASE"/>
    <property type="match status" value="1"/>
</dbReference>
<evidence type="ECO:0000313" key="4">
    <source>
        <dbReference type="EMBL" id="MBD3586855.1"/>
    </source>
</evidence>
<sequence length="281" mass="32031">MNTQFSIVTIVKNRVRQLTNLIRSIEQSSVMPQEMIVVWMGAPCTESLIKSDAFHIQHRFFVDETLPIPQARNKGFSSCSHDIIFYLDVDCICAEDLFAQFLEVVRPGVVVTSVIKYLRETPARVDFSALESQAMPASGGNAPKAPRRLDMIRDFTTNLFGICKQDYDMVNGFDEHYSGYGVGDIDFATRCHKQGIVLEQVPATVLHQYHPYCDPPINHLFDIVSNATRYKEKWGIYPLTPYLEQFAEEGLIHPDYQTSGLRVRRLPTDEEIKSHIKLQPS</sequence>
<feature type="domain" description="Galactosyltransferase C-terminal" evidence="2">
    <location>
        <begin position="159"/>
        <end position="210"/>
    </location>
</feature>
<dbReference type="PANTHER" id="PTHR43685:SF3">
    <property type="entry name" value="SLR2126 PROTEIN"/>
    <property type="match status" value="1"/>
</dbReference>
<dbReference type="InterPro" id="IPR029044">
    <property type="entry name" value="Nucleotide-diphossugar_trans"/>
</dbReference>
<dbReference type="InterPro" id="IPR050834">
    <property type="entry name" value="Glycosyltransf_2"/>
</dbReference>
<dbReference type="Pfam" id="PF10111">
    <property type="entry name" value="Glyco_tranf_2_2"/>
    <property type="match status" value="1"/>
</dbReference>
<evidence type="ECO:0000259" key="3">
    <source>
        <dbReference type="Pfam" id="PF10111"/>
    </source>
</evidence>
<keyword evidence="1" id="KW-0808">Transferase</keyword>
<dbReference type="EMBL" id="JABBXD010000008">
    <property type="protein sequence ID" value="MBD3586855.1"/>
    <property type="molecule type" value="Genomic_DNA"/>
</dbReference>
<name>A0ABR8LKX9_9ALTE</name>
<dbReference type="Gene3D" id="3.90.550.10">
    <property type="entry name" value="Spore Coat Polysaccharide Biosynthesis Protein SpsA, Chain A"/>
    <property type="match status" value="1"/>
</dbReference>
<proteinExistence type="predicted"/>
<evidence type="ECO:0000313" key="5">
    <source>
        <dbReference type="Proteomes" id="UP000624419"/>
    </source>
</evidence>
<dbReference type="SUPFAM" id="SSF53448">
    <property type="entry name" value="Nucleotide-diphospho-sugar transferases"/>
    <property type="match status" value="1"/>
</dbReference>
<accession>A0ABR8LKX9</accession>
<dbReference type="Proteomes" id="UP000624419">
    <property type="component" value="Unassembled WGS sequence"/>
</dbReference>